<dbReference type="InterPro" id="IPR003710">
    <property type="entry name" value="ApbA"/>
</dbReference>
<evidence type="ECO:0000256" key="9">
    <source>
        <dbReference type="RuleBase" id="RU362068"/>
    </source>
</evidence>
<dbReference type="GO" id="GO:0008677">
    <property type="term" value="F:2-dehydropantoate 2-reductase activity"/>
    <property type="evidence" value="ECO:0007669"/>
    <property type="project" value="UniProtKB-EC"/>
</dbReference>
<dbReference type="InterPro" id="IPR013752">
    <property type="entry name" value="KPA_reductase"/>
</dbReference>
<dbReference type="NCBIfam" id="TIGR00745">
    <property type="entry name" value="apbA_panE"/>
    <property type="match status" value="1"/>
</dbReference>
<evidence type="ECO:0000259" key="11">
    <source>
        <dbReference type="Pfam" id="PF08546"/>
    </source>
</evidence>
<name>A0A9D7SV93_9BACT</name>
<gene>
    <name evidence="12" type="ORF">IPP15_16425</name>
</gene>
<evidence type="ECO:0000256" key="2">
    <source>
        <dbReference type="ARBA" id="ARBA00007870"/>
    </source>
</evidence>
<evidence type="ECO:0000256" key="6">
    <source>
        <dbReference type="ARBA" id="ARBA00023002"/>
    </source>
</evidence>
<evidence type="ECO:0000256" key="3">
    <source>
        <dbReference type="ARBA" id="ARBA00013014"/>
    </source>
</evidence>
<dbReference type="InterPro" id="IPR013332">
    <property type="entry name" value="KPR_N"/>
</dbReference>
<dbReference type="Pfam" id="PF08546">
    <property type="entry name" value="ApbA_C"/>
    <property type="match status" value="1"/>
</dbReference>
<protein>
    <recommendedName>
        <fullName evidence="4 9">2-dehydropantoate 2-reductase</fullName>
        <ecNumber evidence="3 9">1.1.1.169</ecNumber>
    </recommendedName>
    <alternativeName>
        <fullName evidence="7 9">Ketopantoate reductase</fullName>
    </alternativeName>
</protein>
<dbReference type="InterPro" id="IPR051402">
    <property type="entry name" value="KPR-Related"/>
</dbReference>
<evidence type="ECO:0000256" key="7">
    <source>
        <dbReference type="ARBA" id="ARBA00032024"/>
    </source>
</evidence>
<keyword evidence="5 9" id="KW-0521">NADP</keyword>
<evidence type="ECO:0000313" key="12">
    <source>
        <dbReference type="EMBL" id="MBK9983925.1"/>
    </source>
</evidence>
<dbReference type="InterPro" id="IPR036291">
    <property type="entry name" value="NAD(P)-bd_dom_sf"/>
</dbReference>
<dbReference type="GO" id="GO:0005737">
    <property type="term" value="C:cytoplasm"/>
    <property type="evidence" value="ECO:0007669"/>
    <property type="project" value="TreeGrafter"/>
</dbReference>
<comment type="caution">
    <text evidence="12">The sequence shown here is derived from an EMBL/GenBank/DDBJ whole genome shotgun (WGS) entry which is preliminary data.</text>
</comment>
<dbReference type="SUPFAM" id="SSF51735">
    <property type="entry name" value="NAD(P)-binding Rossmann-fold domains"/>
    <property type="match status" value="1"/>
</dbReference>
<dbReference type="Proteomes" id="UP000808337">
    <property type="component" value="Unassembled WGS sequence"/>
</dbReference>
<evidence type="ECO:0000256" key="4">
    <source>
        <dbReference type="ARBA" id="ARBA00019465"/>
    </source>
</evidence>
<evidence type="ECO:0000259" key="10">
    <source>
        <dbReference type="Pfam" id="PF02558"/>
    </source>
</evidence>
<dbReference type="InterPro" id="IPR013328">
    <property type="entry name" value="6PGD_dom2"/>
</dbReference>
<dbReference type="SUPFAM" id="SSF48179">
    <property type="entry name" value="6-phosphogluconate dehydrogenase C-terminal domain-like"/>
    <property type="match status" value="1"/>
</dbReference>
<evidence type="ECO:0000256" key="1">
    <source>
        <dbReference type="ARBA" id="ARBA00004994"/>
    </source>
</evidence>
<dbReference type="InterPro" id="IPR008927">
    <property type="entry name" value="6-PGluconate_DH-like_C_sf"/>
</dbReference>
<dbReference type="Gene3D" id="1.10.1040.10">
    <property type="entry name" value="N-(1-d-carboxylethyl)-l-norvaline Dehydrogenase, domain 2"/>
    <property type="match status" value="1"/>
</dbReference>
<dbReference type="EMBL" id="JADKGY010000029">
    <property type="protein sequence ID" value="MBK9983925.1"/>
    <property type="molecule type" value="Genomic_DNA"/>
</dbReference>
<feature type="domain" description="Ketopantoate reductase N-terminal" evidence="10">
    <location>
        <begin position="3"/>
        <end position="156"/>
    </location>
</feature>
<dbReference type="PANTHER" id="PTHR21708">
    <property type="entry name" value="PROBABLE 2-DEHYDROPANTOATE 2-REDUCTASE"/>
    <property type="match status" value="1"/>
</dbReference>
<organism evidence="12 13">
    <name type="scientific">Candidatus Opimibacter skivensis</name>
    <dbReference type="NCBI Taxonomy" id="2982028"/>
    <lineage>
        <taxon>Bacteria</taxon>
        <taxon>Pseudomonadati</taxon>
        <taxon>Bacteroidota</taxon>
        <taxon>Saprospiria</taxon>
        <taxon>Saprospirales</taxon>
        <taxon>Saprospiraceae</taxon>
        <taxon>Candidatus Opimibacter</taxon>
    </lineage>
</organism>
<evidence type="ECO:0000256" key="8">
    <source>
        <dbReference type="ARBA" id="ARBA00048793"/>
    </source>
</evidence>
<accession>A0A9D7SV93</accession>
<dbReference type="AlphaFoldDB" id="A0A9D7SV93"/>
<keyword evidence="6 9" id="KW-0560">Oxidoreductase</keyword>
<evidence type="ECO:0000256" key="5">
    <source>
        <dbReference type="ARBA" id="ARBA00022857"/>
    </source>
</evidence>
<sequence>MKIAISGIGGLGGFFGGLLAKHYENSKDVEIIFLSRGENEKAIRQNGLQVLTVKGNFTAHPKITTSDSSLIGKIDLLICCTKRYDLAENMIECSPCINDDTIIIPLLNGVDSREFIETIFPKNPVLDGCVYLVARLTEPGIVMETGNISKLFFGSANHSDQRLDTFLSIFKDAGIDATLTPNIEQVIWEKYSFISPIATLTSYLDCSIGDIVADVHKKEFLHLLLTELTSVALKKGIRLSEDIFQVTIDKMAKLPIDSTSSMHSDFKKGNRTELESLTGYIIKQAELNGLFVPSYGMMYESLKNR</sequence>
<dbReference type="PANTHER" id="PTHR21708:SF26">
    <property type="entry name" value="2-DEHYDROPANTOATE 2-REDUCTASE"/>
    <property type="match status" value="1"/>
</dbReference>
<comment type="catalytic activity">
    <reaction evidence="8 9">
        <text>(R)-pantoate + NADP(+) = 2-dehydropantoate + NADPH + H(+)</text>
        <dbReference type="Rhea" id="RHEA:16233"/>
        <dbReference type="ChEBI" id="CHEBI:11561"/>
        <dbReference type="ChEBI" id="CHEBI:15378"/>
        <dbReference type="ChEBI" id="CHEBI:15980"/>
        <dbReference type="ChEBI" id="CHEBI:57783"/>
        <dbReference type="ChEBI" id="CHEBI:58349"/>
        <dbReference type="EC" id="1.1.1.169"/>
    </reaction>
</comment>
<dbReference type="Pfam" id="PF02558">
    <property type="entry name" value="ApbA"/>
    <property type="match status" value="1"/>
</dbReference>
<feature type="domain" description="Ketopantoate reductase C-terminal" evidence="11">
    <location>
        <begin position="182"/>
        <end position="303"/>
    </location>
</feature>
<comment type="pathway">
    <text evidence="1 9">Cofactor biosynthesis; (R)-pantothenate biosynthesis; (R)-pantoate from 3-methyl-2-oxobutanoate: step 2/2.</text>
</comment>
<dbReference type="EC" id="1.1.1.169" evidence="3 9"/>
<evidence type="ECO:0000313" key="13">
    <source>
        <dbReference type="Proteomes" id="UP000808337"/>
    </source>
</evidence>
<dbReference type="Gene3D" id="3.40.50.720">
    <property type="entry name" value="NAD(P)-binding Rossmann-like Domain"/>
    <property type="match status" value="1"/>
</dbReference>
<proteinExistence type="inferred from homology"/>
<dbReference type="GO" id="GO:0015940">
    <property type="term" value="P:pantothenate biosynthetic process"/>
    <property type="evidence" value="ECO:0007669"/>
    <property type="project" value="UniProtKB-KW"/>
</dbReference>
<comment type="similarity">
    <text evidence="2 9">Belongs to the ketopantoate reductase family.</text>
</comment>
<reference evidence="12 13" key="1">
    <citation type="submission" date="2020-10" db="EMBL/GenBank/DDBJ databases">
        <title>Connecting structure to function with the recovery of over 1000 high-quality activated sludge metagenome-assembled genomes encoding full-length rRNA genes using long-read sequencing.</title>
        <authorList>
            <person name="Singleton C.M."/>
            <person name="Petriglieri F."/>
            <person name="Kristensen J.M."/>
            <person name="Kirkegaard R.H."/>
            <person name="Michaelsen T.Y."/>
            <person name="Andersen M.H."/>
            <person name="Karst S.M."/>
            <person name="Dueholm M.S."/>
            <person name="Nielsen P.H."/>
            <person name="Albertsen M."/>
        </authorList>
    </citation>
    <scope>NUCLEOTIDE SEQUENCE [LARGE SCALE GENOMIC DNA]</scope>
    <source>
        <strain evidence="12">Ribe_18-Q3-R11-54_MAXAC.273</strain>
    </source>
</reference>
<comment type="function">
    <text evidence="9">Catalyzes the NADPH-dependent reduction of ketopantoate into pantoic acid.</text>
</comment>
<keyword evidence="9" id="KW-0566">Pantothenate biosynthesis</keyword>